<organism evidence="2">
    <name type="scientific">marine sediment metagenome</name>
    <dbReference type="NCBI Taxonomy" id="412755"/>
    <lineage>
        <taxon>unclassified sequences</taxon>
        <taxon>metagenomes</taxon>
        <taxon>ecological metagenomes</taxon>
    </lineage>
</organism>
<keyword evidence="1" id="KW-0472">Membrane</keyword>
<name>X0TC04_9ZZZZ</name>
<evidence type="ECO:0000313" key="2">
    <source>
        <dbReference type="EMBL" id="GAF85717.1"/>
    </source>
</evidence>
<proteinExistence type="predicted"/>
<dbReference type="AlphaFoldDB" id="X0TC04"/>
<sequence>MAWYDWVLWLGILYMFLGTDFTLNWLGRMAFGRRLDRNSRNFVERIYYRVWAADDPNARADHVDGPVGIIAPWVTALCITNALVTCLIEILLLYGMLQETMPPYVVP</sequence>
<reference evidence="2" key="1">
    <citation type="journal article" date="2014" name="Front. Microbiol.">
        <title>High frequency of phylogenetically diverse reductive dehalogenase-homologous genes in deep subseafloor sedimentary metagenomes.</title>
        <authorList>
            <person name="Kawai M."/>
            <person name="Futagami T."/>
            <person name="Toyoda A."/>
            <person name="Takaki Y."/>
            <person name="Nishi S."/>
            <person name="Hori S."/>
            <person name="Arai W."/>
            <person name="Tsubouchi T."/>
            <person name="Morono Y."/>
            <person name="Uchiyama I."/>
            <person name="Ito T."/>
            <person name="Fujiyama A."/>
            <person name="Inagaki F."/>
            <person name="Takami H."/>
        </authorList>
    </citation>
    <scope>NUCLEOTIDE SEQUENCE</scope>
    <source>
        <strain evidence="2">Expedition CK06-06</strain>
    </source>
</reference>
<keyword evidence="1" id="KW-1133">Transmembrane helix</keyword>
<gene>
    <name evidence="2" type="ORF">S01H1_02411</name>
</gene>
<dbReference type="EMBL" id="BARS01001156">
    <property type="protein sequence ID" value="GAF85717.1"/>
    <property type="molecule type" value="Genomic_DNA"/>
</dbReference>
<accession>X0TC04</accession>
<feature type="non-terminal residue" evidence="2">
    <location>
        <position position="107"/>
    </location>
</feature>
<protein>
    <submittedName>
        <fullName evidence="2">Uncharacterized protein</fullName>
    </submittedName>
</protein>
<feature type="transmembrane region" description="Helical" evidence="1">
    <location>
        <begin position="6"/>
        <end position="27"/>
    </location>
</feature>
<evidence type="ECO:0000256" key="1">
    <source>
        <dbReference type="SAM" id="Phobius"/>
    </source>
</evidence>
<comment type="caution">
    <text evidence="2">The sequence shown here is derived from an EMBL/GenBank/DDBJ whole genome shotgun (WGS) entry which is preliminary data.</text>
</comment>
<keyword evidence="1" id="KW-0812">Transmembrane</keyword>
<feature type="transmembrane region" description="Helical" evidence="1">
    <location>
        <begin position="69"/>
        <end position="97"/>
    </location>
</feature>